<accession>A0A4D7C7Q9</accession>
<evidence type="ECO:0000256" key="3">
    <source>
        <dbReference type="ARBA" id="ARBA00022989"/>
    </source>
</evidence>
<evidence type="ECO:0000313" key="6">
    <source>
        <dbReference type="EMBL" id="QCI80105.1"/>
    </source>
</evidence>
<dbReference type="Gene3D" id="1.20.1540.10">
    <property type="entry name" value="Rhomboid-like"/>
    <property type="match status" value="1"/>
</dbReference>
<name>A0A4D7C7Q9_9SPHN</name>
<evidence type="ECO:0000313" key="7">
    <source>
        <dbReference type="Proteomes" id="UP000298714"/>
    </source>
</evidence>
<evidence type="ECO:0000256" key="2">
    <source>
        <dbReference type="ARBA" id="ARBA00022692"/>
    </source>
</evidence>
<keyword evidence="2 5" id="KW-0812">Transmembrane</keyword>
<feature type="transmembrane region" description="Helical" evidence="5">
    <location>
        <begin position="25"/>
        <end position="42"/>
    </location>
</feature>
<keyword evidence="4 5" id="KW-0472">Membrane</keyword>
<sequence length="86" mass="8970">MAMPCCSRVKGGVPDAAGVRVSGRLLRVLWIAATWIGLQLLLDFSSGGNSLVAIWAHIGGFLAGLVLTPPCCARSPRGSLLPEIRA</sequence>
<evidence type="ECO:0000256" key="1">
    <source>
        <dbReference type="ARBA" id="ARBA00004141"/>
    </source>
</evidence>
<dbReference type="GO" id="GO:0016020">
    <property type="term" value="C:membrane"/>
    <property type="evidence" value="ECO:0007669"/>
    <property type="project" value="UniProtKB-SubCell"/>
</dbReference>
<protein>
    <submittedName>
        <fullName evidence="6">Rhomboid family intramembrane serine protease</fullName>
    </submittedName>
</protein>
<dbReference type="Proteomes" id="UP000298714">
    <property type="component" value="Chromosome"/>
</dbReference>
<dbReference type="AlphaFoldDB" id="A0A4D7C7Q9"/>
<comment type="subcellular location">
    <subcellularLocation>
        <location evidence="1">Membrane</location>
        <topology evidence="1">Multi-pass membrane protein</topology>
    </subcellularLocation>
</comment>
<organism evidence="6 7">
    <name type="scientific">Hankyongella ginsenosidimutans</name>
    <dbReference type="NCBI Taxonomy" id="1763828"/>
    <lineage>
        <taxon>Bacteria</taxon>
        <taxon>Pseudomonadati</taxon>
        <taxon>Pseudomonadota</taxon>
        <taxon>Alphaproteobacteria</taxon>
        <taxon>Sphingomonadales</taxon>
        <taxon>Sphingomonadaceae</taxon>
        <taxon>Hankyongella</taxon>
    </lineage>
</organism>
<dbReference type="SUPFAM" id="SSF144091">
    <property type="entry name" value="Rhomboid-like"/>
    <property type="match status" value="1"/>
</dbReference>
<dbReference type="GO" id="GO:0006508">
    <property type="term" value="P:proteolysis"/>
    <property type="evidence" value="ECO:0007669"/>
    <property type="project" value="UniProtKB-KW"/>
</dbReference>
<keyword evidence="3 5" id="KW-1133">Transmembrane helix</keyword>
<gene>
    <name evidence="6" type="ORF">E6W36_13100</name>
</gene>
<keyword evidence="7" id="KW-1185">Reference proteome</keyword>
<dbReference type="EMBL" id="CP039704">
    <property type="protein sequence ID" value="QCI80105.1"/>
    <property type="molecule type" value="Genomic_DNA"/>
</dbReference>
<evidence type="ECO:0000256" key="4">
    <source>
        <dbReference type="ARBA" id="ARBA00023136"/>
    </source>
</evidence>
<reference evidence="7" key="1">
    <citation type="submission" date="2019-04" db="EMBL/GenBank/DDBJ databases">
        <title>Complete genome sequence of Sphingomonas sp. W1-2-3.</title>
        <authorList>
            <person name="Im W.T."/>
        </authorList>
    </citation>
    <scope>NUCLEOTIDE SEQUENCE [LARGE SCALE GENOMIC DNA]</scope>
    <source>
        <strain evidence="7">W1-2-3</strain>
    </source>
</reference>
<dbReference type="KEGG" id="hgn:E6W36_13100"/>
<feature type="transmembrane region" description="Helical" evidence="5">
    <location>
        <begin position="48"/>
        <end position="67"/>
    </location>
</feature>
<keyword evidence="6" id="KW-0645">Protease</keyword>
<keyword evidence="6" id="KW-0378">Hydrolase</keyword>
<dbReference type="GO" id="GO:0008233">
    <property type="term" value="F:peptidase activity"/>
    <property type="evidence" value="ECO:0007669"/>
    <property type="project" value="UniProtKB-KW"/>
</dbReference>
<dbReference type="InterPro" id="IPR035952">
    <property type="entry name" value="Rhomboid-like_sf"/>
</dbReference>
<evidence type="ECO:0000256" key="5">
    <source>
        <dbReference type="SAM" id="Phobius"/>
    </source>
</evidence>
<proteinExistence type="predicted"/>